<accession>A0A8S9ZC41</accession>
<proteinExistence type="predicted"/>
<protein>
    <submittedName>
        <fullName evidence="1">Uncharacterized protein</fullName>
    </submittedName>
</protein>
<dbReference type="EMBL" id="JABEBT010000161">
    <property type="protein sequence ID" value="KAF7627217.1"/>
    <property type="molecule type" value="Genomic_DNA"/>
</dbReference>
<sequence length="88" mass="10196">MQEFDRNFNESMQSKNKDKLDVFLDKILEIYGNNNQTKRIKEISKMNIEDIIVIVGTYLFQCNIEINEINPTADLEPGIISMVEAARV</sequence>
<gene>
    <name evidence="1" type="ORF">Mgra_00009498</name>
</gene>
<organism evidence="1 2">
    <name type="scientific">Meloidogyne graminicola</name>
    <dbReference type="NCBI Taxonomy" id="189291"/>
    <lineage>
        <taxon>Eukaryota</taxon>
        <taxon>Metazoa</taxon>
        <taxon>Ecdysozoa</taxon>
        <taxon>Nematoda</taxon>
        <taxon>Chromadorea</taxon>
        <taxon>Rhabditida</taxon>
        <taxon>Tylenchina</taxon>
        <taxon>Tylenchomorpha</taxon>
        <taxon>Tylenchoidea</taxon>
        <taxon>Meloidogynidae</taxon>
        <taxon>Meloidogyninae</taxon>
        <taxon>Meloidogyne</taxon>
    </lineage>
</organism>
<reference evidence="1" key="1">
    <citation type="journal article" date="2020" name="Ecol. Evol.">
        <title>Genome structure and content of the rice root-knot nematode (Meloidogyne graminicola).</title>
        <authorList>
            <person name="Phan N.T."/>
            <person name="Danchin E.G.J."/>
            <person name="Klopp C."/>
            <person name="Perfus-Barbeoch L."/>
            <person name="Kozlowski D.K."/>
            <person name="Koutsovoulos G.D."/>
            <person name="Lopez-Roques C."/>
            <person name="Bouchez O."/>
            <person name="Zahm M."/>
            <person name="Besnard G."/>
            <person name="Bellafiore S."/>
        </authorList>
    </citation>
    <scope>NUCLEOTIDE SEQUENCE</scope>
    <source>
        <strain evidence="1">VN-18</strain>
    </source>
</reference>
<evidence type="ECO:0000313" key="2">
    <source>
        <dbReference type="Proteomes" id="UP000605970"/>
    </source>
</evidence>
<dbReference type="Proteomes" id="UP000605970">
    <property type="component" value="Unassembled WGS sequence"/>
</dbReference>
<feature type="non-terminal residue" evidence="1">
    <location>
        <position position="88"/>
    </location>
</feature>
<name>A0A8S9ZC41_9BILA</name>
<dbReference type="AlphaFoldDB" id="A0A8S9ZC41"/>
<evidence type="ECO:0000313" key="1">
    <source>
        <dbReference type="EMBL" id="KAF7627217.1"/>
    </source>
</evidence>
<comment type="caution">
    <text evidence="1">The sequence shown here is derived from an EMBL/GenBank/DDBJ whole genome shotgun (WGS) entry which is preliminary data.</text>
</comment>
<keyword evidence="2" id="KW-1185">Reference proteome</keyword>